<keyword evidence="7" id="KW-0238">DNA-binding</keyword>
<sequence length="129" mass="15167">MPRGEQAIEYESWDVLFAHARNYHSGVQSRMRRSKAAAPVANGLRTSVAWQYTLRTIDCAVCGHKFRRRVKLKEHMATHTGNQEYVCSFCPETYHQDTHLYPHRKRAQPKQWLEMQFKATRMVAEVTMK</sequence>
<dbReference type="PANTHER" id="PTHR16515:SF49">
    <property type="entry name" value="GASTRULA ZINC FINGER PROTEIN XLCGF49.1-LIKE-RELATED"/>
    <property type="match status" value="1"/>
</dbReference>
<dbReference type="PROSITE" id="PS50157">
    <property type="entry name" value="ZINC_FINGER_C2H2_2"/>
    <property type="match status" value="1"/>
</dbReference>
<comment type="subcellular location">
    <subcellularLocation>
        <location evidence="1">Nucleus</location>
    </subcellularLocation>
</comment>
<dbReference type="PROSITE" id="PS00028">
    <property type="entry name" value="ZINC_FINGER_C2H2_1"/>
    <property type="match status" value="1"/>
</dbReference>
<evidence type="ECO:0000256" key="7">
    <source>
        <dbReference type="ARBA" id="ARBA00023125"/>
    </source>
</evidence>
<dbReference type="EnsemblMetazoa" id="AATE008557-RA">
    <property type="protein sequence ID" value="AATE008557-PA.1"/>
    <property type="gene ID" value="AATE008557"/>
</dbReference>
<evidence type="ECO:0000256" key="6">
    <source>
        <dbReference type="ARBA" id="ARBA00023015"/>
    </source>
</evidence>
<dbReference type="SMART" id="SM00355">
    <property type="entry name" value="ZnF_C2H2"/>
    <property type="match status" value="2"/>
</dbReference>
<evidence type="ECO:0000256" key="1">
    <source>
        <dbReference type="ARBA" id="ARBA00004123"/>
    </source>
</evidence>
<protein>
    <submittedName>
        <fullName evidence="10">Uncharacterized protein</fullName>
    </submittedName>
</protein>
<accession>A0A182IZP4</accession>
<dbReference type="GO" id="GO:0010468">
    <property type="term" value="P:regulation of gene expression"/>
    <property type="evidence" value="ECO:0007669"/>
    <property type="project" value="TreeGrafter"/>
</dbReference>
<evidence type="ECO:0000256" key="4">
    <source>
        <dbReference type="ARBA" id="ARBA00022771"/>
    </source>
</evidence>
<dbReference type="InterPro" id="IPR013087">
    <property type="entry name" value="Znf_C2H2_type"/>
</dbReference>
<dbReference type="PANTHER" id="PTHR16515">
    <property type="entry name" value="PR DOMAIN ZINC FINGER PROTEIN"/>
    <property type="match status" value="1"/>
</dbReference>
<proteinExistence type="predicted"/>
<organism evidence="10">
    <name type="scientific">Anopheles atroparvus</name>
    <name type="common">European mosquito</name>
    <dbReference type="NCBI Taxonomy" id="41427"/>
    <lineage>
        <taxon>Eukaryota</taxon>
        <taxon>Metazoa</taxon>
        <taxon>Ecdysozoa</taxon>
        <taxon>Arthropoda</taxon>
        <taxon>Hexapoda</taxon>
        <taxon>Insecta</taxon>
        <taxon>Pterygota</taxon>
        <taxon>Neoptera</taxon>
        <taxon>Endopterygota</taxon>
        <taxon>Diptera</taxon>
        <taxon>Nematocera</taxon>
        <taxon>Culicoidea</taxon>
        <taxon>Culicidae</taxon>
        <taxon>Anophelinae</taxon>
        <taxon>Anopheles</taxon>
    </lineage>
</organism>
<dbReference type="AlphaFoldDB" id="A0A182IZP4"/>
<reference evidence="10" key="1">
    <citation type="submission" date="2022-08" db="UniProtKB">
        <authorList>
            <consortium name="EnsemblMetazoa"/>
        </authorList>
    </citation>
    <scope>IDENTIFICATION</scope>
    <source>
        <strain evidence="10">EBRO</strain>
    </source>
</reference>
<keyword evidence="6" id="KW-0805">Transcription regulation</keyword>
<keyword evidence="2" id="KW-0479">Metal-binding</keyword>
<dbReference type="SUPFAM" id="SSF57667">
    <property type="entry name" value="beta-beta-alpha zinc fingers"/>
    <property type="match status" value="1"/>
</dbReference>
<dbReference type="GO" id="GO:0003677">
    <property type="term" value="F:DNA binding"/>
    <property type="evidence" value="ECO:0007669"/>
    <property type="project" value="UniProtKB-KW"/>
</dbReference>
<dbReference type="GO" id="GO:0008270">
    <property type="term" value="F:zinc ion binding"/>
    <property type="evidence" value="ECO:0007669"/>
    <property type="project" value="UniProtKB-KW"/>
</dbReference>
<keyword evidence="8" id="KW-0804">Transcription</keyword>
<dbReference type="VEuPathDB" id="VectorBase:AATE008557"/>
<evidence type="ECO:0000313" key="10">
    <source>
        <dbReference type="EnsemblMetazoa" id="AATE008557-PA.1"/>
    </source>
</evidence>
<dbReference type="InterPro" id="IPR036236">
    <property type="entry name" value="Znf_C2H2_sf"/>
</dbReference>
<evidence type="ECO:0000256" key="3">
    <source>
        <dbReference type="ARBA" id="ARBA00022737"/>
    </source>
</evidence>
<keyword evidence="3" id="KW-0677">Repeat</keyword>
<evidence type="ECO:0000256" key="8">
    <source>
        <dbReference type="ARBA" id="ARBA00023163"/>
    </source>
</evidence>
<keyword evidence="5" id="KW-0862">Zinc</keyword>
<keyword evidence="9" id="KW-0539">Nucleus</keyword>
<dbReference type="GO" id="GO:0005634">
    <property type="term" value="C:nucleus"/>
    <property type="evidence" value="ECO:0007669"/>
    <property type="project" value="UniProtKB-SubCell"/>
</dbReference>
<dbReference type="InterPro" id="IPR050331">
    <property type="entry name" value="Zinc_finger"/>
</dbReference>
<name>A0A182IZP4_ANOAO</name>
<evidence type="ECO:0000256" key="5">
    <source>
        <dbReference type="ARBA" id="ARBA00022833"/>
    </source>
</evidence>
<keyword evidence="4" id="KW-0863">Zinc-finger</keyword>
<dbReference type="STRING" id="41427.A0A182IZP4"/>
<dbReference type="FunFam" id="3.30.160.60:FF:000446">
    <property type="entry name" value="Zinc finger protein"/>
    <property type="match status" value="1"/>
</dbReference>
<evidence type="ECO:0000256" key="2">
    <source>
        <dbReference type="ARBA" id="ARBA00022723"/>
    </source>
</evidence>
<evidence type="ECO:0000256" key="9">
    <source>
        <dbReference type="ARBA" id="ARBA00023242"/>
    </source>
</evidence>
<dbReference type="Gene3D" id="3.30.160.60">
    <property type="entry name" value="Classic Zinc Finger"/>
    <property type="match status" value="1"/>
</dbReference>